<proteinExistence type="predicted"/>
<evidence type="ECO:0000313" key="3">
    <source>
        <dbReference type="EMBL" id="MBH9576570.1"/>
    </source>
</evidence>
<feature type="signal peptide" evidence="1">
    <location>
        <begin position="1"/>
        <end position="23"/>
    </location>
</feature>
<feature type="domain" description="Peptidase C39-like" evidence="2">
    <location>
        <begin position="588"/>
        <end position="712"/>
    </location>
</feature>
<feature type="chain" id="PRO_5037323747" evidence="1">
    <location>
        <begin position="24"/>
        <end position="759"/>
    </location>
</feature>
<dbReference type="Gene3D" id="3.90.70.10">
    <property type="entry name" value="Cysteine proteinases"/>
    <property type="match status" value="1"/>
</dbReference>
<name>A0A931J5I8_9BURK</name>
<dbReference type="AlphaFoldDB" id="A0A931J5I8"/>
<dbReference type="InterPro" id="IPR039564">
    <property type="entry name" value="Peptidase_C39-like"/>
</dbReference>
<evidence type="ECO:0000313" key="4">
    <source>
        <dbReference type="Proteomes" id="UP000613266"/>
    </source>
</evidence>
<evidence type="ECO:0000259" key="2">
    <source>
        <dbReference type="Pfam" id="PF13529"/>
    </source>
</evidence>
<dbReference type="EMBL" id="JAEDAK010000003">
    <property type="protein sequence ID" value="MBH9576570.1"/>
    <property type="molecule type" value="Genomic_DNA"/>
</dbReference>
<protein>
    <submittedName>
        <fullName evidence="3">C39 family peptidase</fullName>
    </submittedName>
</protein>
<reference evidence="3" key="1">
    <citation type="submission" date="2020-12" db="EMBL/GenBank/DDBJ databases">
        <title>The genome sequence of Inhella sp. 1Y17.</title>
        <authorList>
            <person name="Liu Y."/>
        </authorList>
    </citation>
    <scope>NUCLEOTIDE SEQUENCE</scope>
    <source>
        <strain evidence="3">1Y17</strain>
    </source>
</reference>
<evidence type="ECO:0000256" key="1">
    <source>
        <dbReference type="SAM" id="SignalP"/>
    </source>
</evidence>
<dbReference type="Proteomes" id="UP000613266">
    <property type="component" value="Unassembled WGS sequence"/>
</dbReference>
<organism evidence="3 4">
    <name type="scientific">Inhella proteolytica</name>
    <dbReference type="NCBI Taxonomy" id="2795029"/>
    <lineage>
        <taxon>Bacteria</taxon>
        <taxon>Pseudomonadati</taxon>
        <taxon>Pseudomonadota</taxon>
        <taxon>Betaproteobacteria</taxon>
        <taxon>Burkholderiales</taxon>
        <taxon>Sphaerotilaceae</taxon>
        <taxon>Inhella</taxon>
    </lineage>
</organism>
<sequence>MNFRQWPAATLLAWLAGAAGAQAACPNGSSFDSNLGFCADSANAYGPFTQAMTSQCSALGGGPACTDTKPYLVGSTTVQLPRWSKAFTQGLRGTGACPNGSVPDPAYGNRCSETVGGVKSVYGPFADSLIAQCVAASGGPACYTNRWNAGFYAGLASAGTPKNKFGAWLFLIGNTGMTHAQLADKLKSVGVKRIFIKLADGANSCNWFPDACSRTTTDIYKARGIEPWAWSYNYPGNEAAQANALKQAASFGYQGYVLDLEKEFDGTTTPLENLLKAFSSAQAEARAAGTIKGDWYLTATTWGNPKDRGMRVDIIDKYVDAHMPQTYLDVWGPSYVAETKRWIETGNCEYRALGAKKPIWHIASNEKAFTTAAQQNEFFKIAGPHASLWVVPGGEVPLSQWNTMAAMNWQQASWDTSTACSAGNYQIAASPPPNPTPVATSCPDGASFDTALGFCADGTNAYGPFTAAMVSECQRLGGGSTCAEQQPLPYQGNTVTVAAARWAKAFTKSLRGTAACPRGSSAGDARFDGLCVEGTAPSGNPLNVFGPFPATLTASCQSKGGGLACLQQRWSGDFYLQLKGLSSTPVSFPYYNQNANQQEGWRACSITSLAMVLDFYKITDPARLGMRTPDYLYKTYGISGAPATMANIFNAEAIKAGSALRDQWTSAGSIGQLRSLVSSGKPVVIHGWFTGPGHIVEVVGWDGTHYIVNDPYGVWDGVPYSKNYDTTRSGKGVKVPAAKFEAVITDDGTGADLLMHVFK</sequence>
<accession>A0A931J5I8</accession>
<dbReference type="Pfam" id="PF13529">
    <property type="entry name" value="Peptidase_C39_2"/>
    <property type="match status" value="1"/>
</dbReference>
<keyword evidence="1" id="KW-0732">Signal</keyword>
<gene>
    <name evidence="3" type="ORF">I7X39_06610</name>
</gene>
<dbReference type="RefSeq" id="WP_198110177.1">
    <property type="nucleotide sequence ID" value="NZ_JAEDAK010000003.1"/>
</dbReference>
<keyword evidence="4" id="KW-1185">Reference proteome</keyword>
<comment type="caution">
    <text evidence="3">The sequence shown here is derived from an EMBL/GenBank/DDBJ whole genome shotgun (WGS) entry which is preliminary data.</text>
</comment>